<feature type="transmembrane region" description="Helical" evidence="8">
    <location>
        <begin position="86"/>
        <end position="107"/>
    </location>
</feature>
<evidence type="ECO:0000256" key="7">
    <source>
        <dbReference type="RuleBase" id="RU362091"/>
    </source>
</evidence>
<comment type="similarity">
    <text evidence="2 7">Belongs to the sodium:solute symporter (SSF) (TC 2.A.21) family.</text>
</comment>
<name>A0A0E9NTU7_SAICN</name>
<feature type="transmembrane region" description="Helical" evidence="8">
    <location>
        <begin position="12"/>
        <end position="33"/>
    </location>
</feature>
<feature type="transmembrane region" description="Helical" evidence="8">
    <location>
        <begin position="483"/>
        <end position="503"/>
    </location>
</feature>
<feature type="transmembrane region" description="Helical" evidence="8">
    <location>
        <begin position="287"/>
        <end position="309"/>
    </location>
</feature>
<reference evidence="9 10" key="3">
    <citation type="journal article" date="2015" name="Genome Announc.">
        <title>Draft Genome Sequence of the Archiascomycetous Yeast Saitoella complicata.</title>
        <authorList>
            <person name="Yamauchi K."/>
            <person name="Kondo S."/>
            <person name="Hamamoto M."/>
            <person name="Takahashi Y."/>
            <person name="Ogura Y."/>
            <person name="Hayashi T."/>
            <person name="Nishida H."/>
        </authorList>
    </citation>
    <scope>NUCLEOTIDE SEQUENCE [LARGE SCALE GENOMIC DNA]</scope>
    <source>
        <strain evidence="9 10">NRRL Y-17804</strain>
    </source>
</reference>
<dbReference type="NCBIfam" id="TIGR00813">
    <property type="entry name" value="sss"/>
    <property type="match status" value="1"/>
</dbReference>
<sequence length="666" mass="71082">MEPPLSQGVGYAVVLGLGAAFAALMVLLTRLLTKHLSERQDSEMFMTANRSVQTGLIASAVVSSWTWAATLLTATSMGYEYGVSGGFWYGSCGTVEVLLFTVVAIEIKLKAPNAHTIVELVKVRYGKAGHIVFLVYGLLTNLLVTASLLLGGSAVVTSVTGMNVIAACFLLPVGVLIYTLFGGLKATFLSDWIHTVVIYIILLITLFTVYTSSPLIGSPSKMYDLLTAAATLTPSAGKDGSYMTMDNSAALVTGYTIMIGGMSTVFCDPSYGQKSIAAAPMAAMNGYFIGGLAWWIIPVAFGLSAGLAARALQLSITAAEASAGLVLPYAMNALMGKGGSAAVLLLVFLAVTSSSSAELISVSSVLTYDVYRAYINPKATSAQLVRFSHACVIGFGIFMGAIATILNYLGVSIGWMLTFVGIVVAPGVVSITNTLLWKDQSKLAMCVAGPLGTVTGLASWLGSAHHFVGELNVSSLGNGYACLIGNLVALVSSVVYAFAFSLVQPQDFDFTRFKTEITIVEDESTHLAPEIREKRIEEAEIRAHEENVSLRRASKISKVLGISMTLILVVLWPMPMLGAHYVFSKSFFTGWVVVMFIWTFLAAGVITFLPVWEGRHSIMTIARGVLGKGRKRSDEPAIVMEGLEVQGEEEVMDKKLAREREMEIGI</sequence>
<feature type="transmembrane region" description="Helical" evidence="8">
    <location>
        <begin position="415"/>
        <end position="436"/>
    </location>
</feature>
<evidence type="ECO:0000256" key="5">
    <source>
        <dbReference type="ARBA" id="ARBA00022989"/>
    </source>
</evidence>
<feature type="transmembrane region" description="Helical" evidence="8">
    <location>
        <begin position="559"/>
        <end position="582"/>
    </location>
</feature>
<evidence type="ECO:0000256" key="6">
    <source>
        <dbReference type="ARBA" id="ARBA00023136"/>
    </source>
</evidence>
<proteinExistence type="inferred from homology"/>
<evidence type="ECO:0000256" key="3">
    <source>
        <dbReference type="ARBA" id="ARBA00022448"/>
    </source>
</evidence>
<feature type="transmembrane region" description="Helical" evidence="8">
    <location>
        <begin position="196"/>
        <end position="216"/>
    </location>
</feature>
<evidence type="ECO:0000256" key="2">
    <source>
        <dbReference type="ARBA" id="ARBA00006434"/>
    </source>
</evidence>
<dbReference type="OMA" id="AWTWPAT"/>
<evidence type="ECO:0008006" key="11">
    <source>
        <dbReference type="Google" id="ProtNLM"/>
    </source>
</evidence>
<reference evidence="9 10" key="1">
    <citation type="journal article" date="2011" name="J. Gen. Appl. Microbiol.">
        <title>Draft genome sequencing of the enigmatic yeast Saitoella complicata.</title>
        <authorList>
            <person name="Nishida H."/>
            <person name="Hamamoto M."/>
            <person name="Sugiyama J."/>
        </authorList>
    </citation>
    <scope>NUCLEOTIDE SEQUENCE [LARGE SCALE GENOMIC DNA]</scope>
    <source>
        <strain evidence="9 10">NRRL Y-17804</strain>
    </source>
</reference>
<feature type="transmembrane region" description="Helical" evidence="8">
    <location>
        <begin position="248"/>
        <end position="267"/>
    </location>
</feature>
<dbReference type="GO" id="GO:0005886">
    <property type="term" value="C:plasma membrane"/>
    <property type="evidence" value="ECO:0007669"/>
    <property type="project" value="TreeGrafter"/>
</dbReference>
<feature type="transmembrane region" description="Helical" evidence="8">
    <location>
        <begin position="128"/>
        <end position="150"/>
    </location>
</feature>
<comment type="caution">
    <text evidence="9">The sequence shown here is derived from an EMBL/GenBank/DDBJ whole genome shotgun (WGS) entry which is preliminary data.</text>
</comment>
<dbReference type="Pfam" id="PF00474">
    <property type="entry name" value="SSF"/>
    <property type="match status" value="1"/>
</dbReference>
<dbReference type="InterPro" id="IPR031155">
    <property type="entry name" value="DUR"/>
</dbReference>
<reference evidence="9 10" key="2">
    <citation type="journal article" date="2014" name="J. Gen. Appl. Microbiol.">
        <title>The early diverging ascomycetous budding yeast Saitoella complicata has three histone deacetylases belonging to the Clr6, Hos2, and Rpd3 lineages.</title>
        <authorList>
            <person name="Nishida H."/>
            <person name="Matsumoto T."/>
            <person name="Kondo S."/>
            <person name="Hamamoto M."/>
            <person name="Yoshikawa H."/>
        </authorList>
    </citation>
    <scope>NUCLEOTIDE SEQUENCE [LARGE SCALE GENOMIC DNA]</scope>
    <source>
        <strain evidence="9 10">NRRL Y-17804</strain>
    </source>
</reference>
<dbReference type="Proteomes" id="UP000033140">
    <property type="component" value="Unassembled WGS sequence"/>
</dbReference>
<keyword evidence="5 8" id="KW-1133">Transmembrane helix</keyword>
<dbReference type="Gene3D" id="1.20.1730.10">
    <property type="entry name" value="Sodium/glucose cotransporter"/>
    <property type="match status" value="1"/>
</dbReference>
<evidence type="ECO:0000256" key="8">
    <source>
        <dbReference type="SAM" id="Phobius"/>
    </source>
</evidence>
<keyword evidence="10" id="KW-1185">Reference proteome</keyword>
<dbReference type="EMBL" id="BACD03000093">
    <property type="protein sequence ID" value="GAO52835.1"/>
    <property type="molecule type" value="Genomic_DNA"/>
</dbReference>
<dbReference type="GO" id="GO:0015204">
    <property type="term" value="F:urea transmembrane transporter activity"/>
    <property type="evidence" value="ECO:0007669"/>
    <property type="project" value="InterPro"/>
</dbReference>
<dbReference type="PANTHER" id="PTHR46154">
    <property type="match status" value="1"/>
</dbReference>
<accession>A0A0E9NTU7</accession>
<dbReference type="InterPro" id="IPR038377">
    <property type="entry name" value="Na/Glc_symporter_sf"/>
</dbReference>
<evidence type="ECO:0000313" key="9">
    <source>
        <dbReference type="EMBL" id="GAO52835.1"/>
    </source>
</evidence>
<keyword evidence="6 8" id="KW-0472">Membrane</keyword>
<feature type="transmembrane region" description="Helical" evidence="8">
    <location>
        <begin position="54"/>
        <end position="74"/>
    </location>
</feature>
<protein>
    <recommendedName>
        <fullName evidence="11">Urea active transporter</fullName>
    </recommendedName>
</protein>
<dbReference type="PANTHER" id="PTHR46154:SF4">
    <property type="entry name" value="UREA ACTIVE TRANSPORTER"/>
    <property type="match status" value="1"/>
</dbReference>
<dbReference type="RefSeq" id="XP_019024411.1">
    <property type="nucleotide sequence ID" value="XM_019169490.1"/>
</dbReference>
<evidence type="ECO:0000256" key="1">
    <source>
        <dbReference type="ARBA" id="ARBA00004141"/>
    </source>
</evidence>
<dbReference type="InterPro" id="IPR001734">
    <property type="entry name" value="Na/solute_symporter"/>
</dbReference>
<feature type="transmembrane region" description="Helical" evidence="8">
    <location>
        <begin position="443"/>
        <end position="463"/>
    </location>
</feature>
<dbReference type="CDD" id="cd11476">
    <property type="entry name" value="SLC5sbd_DUR3"/>
    <property type="match status" value="1"/>
</dbReference>
<dbReference type="PROSITE" id="PS50283">
    <property type="entry name" value="NA_SOLUT_SYMP_3"/>
    <property type="match status" value="1"/>
</dbReference>
<feature type="transmembrane region" description="Helical" evidence="8">
    <location>
        <begin position="588"/>
        <end position="612"/>
    </location>
</feature>
<keyword evidence="3" id="KW-0813">Transport</keyword>
<dbReference type="AlphaFoldDB" id="A0A0E9NTU7"/>
<organism evidence="9 10">
    <name type="scientific">Saitoella complicata (strain BCRC 22490 / CBS 7301 / JCM 7358 / NBRC 10748 / NRRL Y-17804)</name>
    <dbReference type="NCBI Taxonomy" id="698492"/>
    <lineage>
        <taxon>Eukaryota</taxon>
        <taxon>Fungi</taxon>
        <taxon>Dikarya</taxon>
        <taxon>Ascomycota</taxon>
        <taxon>Taphrinomycotina</taxon>
        <taxon>Taphrinomycotina incertae sedis</taxon>
        <taxon>Saitoella</taxon>
    </lineage>
</organism>
<feature type="transmembrane region" description="Helical" evidence="8">
    <location>
        <begin position="162"/>
        <end position="184"/>
    </location>
</feature>
<dbReference type="STRING" id="698492.A0A0E9NTU7"/>
<comment type="subcellular location">
    <subcellularLocation>
        <location evidence="1">Membrane</location>
        <topology evidence="1">Multi-pass membrane protein</topology>
    </subcellularLocation>
</comment>
<gene>
    <name evidence="9" type="ORF">G7K_6901-t1</name>
</gene>
<feature type="transmembrane region" description="Helical" evidence="8">
    <location>
        <begin position="387"/>
        <end position="409"/>
    </location>
</feature>
<dbReference type="GO" id="GO:0015489">
    <property type="term" value="F:putrescine transmembrane transporter activity"/>
    <property type="evidence" value="ECO:0007669"/>
    <property type="project" value="TreeGrafter"/>
</dbReference>
<evidence type="ECO:0000313" key="10">
    <source>
        <dbReference type="Proteomes" id="UP000033140"/>
    </source>
</evidence>
<dbReference type="OrthoDB" id="6132759at2759"/>
<evidence type="ECO:0000256" key="4">
    <source>
        <dbReference type="ARBA" id="ARBA00022692"/>
    </source>
</evidence>
<keyword evidence="4 8" id="KW-0812">Transmembrane</keyword>
<dbReference type="GO" id="GO:0015606">
    <property type="term" value="F:spermidine transmembrane transporter activity"/>
    <property type="evidence" value="ECO:0007669"/>
    <property type="project" value="TreeGrafter"/>
</dbReference>